<evidence type="ECO:0000259" key="6">
    <source>
        <dbReference type="PROSITE" id="PS50885"/>
    </source>
</evidence>
<feature type="domain" description="HAMP" evidence="6">
    <location>
        <begin position="239"/>
        <end position="309"/>
    </location>
</feature>
<dbReference type="EMBL" id="CP001649">
    <property type="protein sequence ID" value="ACS81742.1"/>
    <property type="molecule type" value="Genomic_DNA"/>
</dbReference>
<dbReference type="Pfam" id="PF11845">
    <property type="entry name" value="Tll0287-like"/>
    <property type="match status" value="1"/>
</dbReference>
<evidence type="ECO:0000256" key="1">
    <source>
        <dbReference type="ARBA" id="ARBA00023224"/>
    </source>
</evidence>
<name>C6BU33_MARSD</name>
<protein>
    <submittedName>
        <fullName evidence="7">Methyl-accepting chemotaxis sensory transducer</fullName>
    </submittedName>
</protein>
<evidence type="ECO:0000313" key="7">
    <source>
        <dbReference type="EMBL" id="ACS81742.1"/>
    </source>
</evidence>
<dbReference type="GO" id="GO:0016020">
    <property type="term" value="C:membrane"/>
    <property type="evidence" value="ECO:0007669"/>
    <property type="project" value="InterPro"/>
</dbReference>
<keyword evidence="4" id="KW-1133">Transmembrane helix</keyword>
<evidence type="ECO:0000256" key="4">
    <source>
        <dbReference type="SAM" id="Phobius"/>
    </source>
</evidence>
<dbReference type="KEGG" id="dsa:Desal_3696"/>
<organism evidence="7 8">
    <name type="scientific">Maridesulfovibrio salexigens (strain ATCC 14822 / DSM 2638 / NCIMB 8403 / VKM B-1763)</name>
    <name type="common">Desulfovibrio salexigens</name>
    <dbReference type="NCBI Taxonomy" id="526222"/>
    <lineage>
        <taxon>Bacteria</taxon>
        <taxon>Pseudomonadati</taxon>
        <taxon>Thermodesulfobacteriota</taxon>
        <taxon>Desulfovibrionia</taxon>
        <taxon>Desulfovibrionales</taxon>
        <taxon>Desulfovibrionaceae</taxon>
        <taxon>Maridesulfovibrio</taxon>
    </lineage>
</organism>
<dbReference type="PANTHER" id="PTHR32089:SF120">
    <property type="entry name" value="METHYL-ACCEPTING CHEMOTAXIS PROTEIN TLPQ"/>
    <property type="match status" value="1"/>
</dbReference>
<proteinExistence type="inferred from homology"/>
<keyword evidence="8" id="KW-1185">Reference proteome</keyword>
<accession>C6BU33</accession>
<dbReference type="RefSeq" id="WP_015853558.1">
    <property type="nucleotide sequence ID" value="NC_012881.1"/>
</dbReference>
<dbReference type="Pfam" id="PF00015">
    <property type="entry name" value="MCPsignal"/>
    <property type="match status" value="1"/>
</dbReference>
<gene>
    <name evidence="7" type="ordered locus">Desal_3696</name>
</gene>
<sequence length="612" mass="66824">MSIRKQFIAGCVVFCIALTVSIMWLVSDYARETLMDQFRSKAEIMLHTMKAVRKHTGSVIRPNATEILPKDMFVPELQSTSFTANGVFGRIPDLYRHDLTFKTASTKPRNPDNLATTDEARIIEELDAMAREGKRPFIEEIRNINGIESFIVAEGESNKPSCMVCHGDPKDAPPSMKTRYPVKNDMGYYRKPGRIECAMISAIPLAAMNAASNQALGTVVFMGCVFIAVTLGFLLFGLNLIFSPVSRITAIAKDIAAGDLNRASVSIRKMKNMAEGKFFAGRILRPGNEIGNLVSSFETMIAGLSELIGEVQSSGDNVSVAGNKIRSTAEHIDSAVNRQAASTNEVTATSRLISKTSKDLVEVMADVAESASESAYMAETLQGNIERREKSLIRLVNSTDSVASRLAAIDEKASRINHIVTTIARIADQTNLLSLNAAIEAEKAGQFGQGFSVVAREMRRLADQTVIAAEDIELMVRDMQSAVSSGVMEMETFNHEVRSSVDEVEQMSADLGQIVDQVRVLKPRFVDVSRSMGDQADSAEQISDAMSDLSETAAGTTEYLEDFKRTVASLNYTVQSLSGAVDGFQTVEDDFFKAADEKEDTTKAETEPNSDN</sequence>
<dbReference type="AlphaFoldDB" id="C6BU33"/>
<dbReference type="InterPro" id="IPR021796">
    <property type="entry name" value="Tll0287-like_dom"/>
</dbReference>
<dbReference type="HOGENOM" id="CLU_446010_0_0_7"/>
<dbReference type="GO" id="GO:0007165">
    <property type="term" value="P:signal transduction"/>
    <property type="evidence" value="ECO:0007669"/>
    <property type="project" value="UniProtKB-KW"/>
</dbReference>
<dbReference type="InterPro" id="IPR003660">
    <property type="entry name" value="HAMP_dom"/>
</dbReference>
<dbReference type="PANTHER" id="PTHR32089">
    <property type="entry name" value="METHYL-ACCEPTING CHEMOTAXIS PROTEIN MCPB"/>
    <property type="match status" value="1"/>
</dbReference>
<keyword evidence="1 3" id="KW-0807">Transducer</keyword>
<keyword evidence="4" id="KW-0812">Transmembrane</keyword>
<dbReference type="OrthoDB" id="9816383at2"/>
<dbReference type="SMART" id="SM00283">
    <property type="entry name" value="MA"/>
    <property type="match status" value="1"/>
</dbReference>
<dbReference type="InterPro" id="IPR004089">
    <property type="entry name" value="MCPsignal_dom"/>
</dbReference>
<evidence type="ECO:0000259" key="5">
    <source>
        <dbReference type="PROSITE" id="PS50111"/>
    </source>
</evidence>
<dbReference type="SUPFAM" id="SSF58104">
    <property type="entry name" value="Methyl-accepting chemotaxis protein (MCP) signaling domain"/>
    <property type="match status" value="1"/>
</dbReference>
<evidence type="ECO:0000256" key="3">
    <source>
        <dbReference type="PROSITE-ProRule" id="PRU00284"/>
    </source>
</evidence>
<dbReference type="Proteomes" id="UP000002601">
    <property type="component" value="Chromosome"/>
</dbReference>
<evidence type="ECO:0000256" key="2">
    <source>
        <dbReference type="ARBA" id="ARBA00029447"/>
    </source>
</evidence>
<dbReference type="PROSITE" id="PS50885">
    <property type="entry name" value="HAMP"/>
    <property type="match status" value="1"/>
</dbReference>
<dbReference type="PROSITE" id="PS50111">
    <property type="entry name" value="CHEMOTAXIS_TRANSDUC_2"/>
    <property type="match status" value="1"/>
</dbReference>
<keyword evidence="4" id="KW-0472">Membrane</keyword>
<feature type="domain" description="Methyl-accepting transducer" evidence="5">
    <location>
        <begin position="314"/>
        <end position="550"/>
    </location>
</feature>
<feature type="transmembrane region" description="Helical" evidence="4">
    <location>
        <begin position="7"/>
        <end position="26"/>
    </location>
</feature>
<dbReference type="eggNOG" id="COG0840">
    <property type="taxonomic scope" value="Bacteria"/>
</dbReference>
<feature type="transmembrane region" description="Helical" evidence="4">
    <location>
        <begin position="219"/>
        <end position="242"/>
    </location>
</feature>
<dbReference type="Gene3D" id="1.10.287.950">
    <property type="entry name" value="Methyl-accepting chemotaxis protein"/>
    <property type="match status" value="1"/>
</dbReference>
<dbReference type="STRING" id="526222.Desal_3696"/>
<reference evidence="7 8" key="1">
    <citation type="submission" date="2009-06" db="EMBL/GenBank/DDBJ databases">
        <title>Complete sequence of Desulfovibrio salexigens DSM 2638.</title>
        <authorList>
            <consortium name="US DOE Joint Genome Institute"/>
            <person name="Lucas S."/>
            <person name="Copeland A."/>
            <person name="Lapidus A."/>
            <person name="Glavina del Rio T."/>
            <person name="Tice H."/>
            <person name="Bruce D."/>
            <person name="Goodwin L."/>
            <person name="Pitluck S."/>
            <person name="Munk A.C."/>
            <person name="Brettin T."/>
            <person name="Detter J.C."/>
            <person name="Han C."/>
            <person name="Tapia R."/>
            <person name="Larimer F."/>
            <person name="Land M."/>
            <person name="Hauser L."/>
            <person name="Kyrpides N."/>
            <person name="Anderson I."/>
            <person name="Wall J.D."/>
            <person name="Arkin A.P."/>
            <person name="Dehal P."/>
            <person name="Chivian D."/>
            <person name="Giles B."/>
            <person name="Hazen T.C."/>
        </authorList>
    </citation>
    <scope>NUCLEOTIDE SEQUENCE [LARGE SCALE GENOMIC DNA]</scope>
    <source>
        <strain evidence="8">ATCC 14822 / DSM 2638 / NCIMB 8403 / VKM B-1763</strain>
    </source>
</reference>
<comment type="similarity">
    <text evidence="2">Belongs to the methyl-accepting chemotaxis (MCP) protein family.</text>
</comment>
<evidence type="ECO:0000313" key="8">
    <source>
        <dbReference type="Proteomes" id="UP000002601"/>
    </source>
</evidence>